<gene>
    <name evidence="3" type="ORF">A3E39_01160</name>
</gene>
<dbReference type="InterPro" id="IPR050447">
    <property type="entry name" value="Erg6_SMT_methyltransf"/>
</dbReference>
<accession>A0A1F7UKE2</accession>
<dbReference type="SUPFAM" id="SSF53335">
    <property type="entry name" value="S-adenosyl-L-methionine-dependent methyltransferases"/>
    <property type="match status" value="1"/>
</dbReference>
<proteinExistence type="predicted"/>
<dbReference type="PANTHER" id="PTHR44068:SF11">
    <property type="entry name" value="GERANYL DIPHOSPHATE 2-C-METHYLTRANSFERASE"/>
    <property type="match status" value="1"/>
</dbReference>
<keyword evidence="1" id="KW-0808">Transferase</keyword>
<dbReference type="InterPro" id="IPR013216">
    <property type="entry name" value="Methyltransf_11"/>
</dbReference>
<dbReference type="CDD" id="cd02440">
    <property type="entry name" value="AdoMet_MTases"/>
    <property type="match status" value="1"/>
</dbReference>
<dbReference type="Pfam" id="PF08241">
    <property type="entry name" value="Methyltransf_11"/>
    <property type="match status" value="1"/>
</dbReference>
<dbReference type="AlphaFoldDB" id="A0A1F7UKE2"/>
<evidence type="ECO:0000256" key="1">
    <source>
        <dbReference type="ARBA" id="ARBA00022679"/>
    </source>
</evidence>
<sequence>MWDSYYAAEEGQKGWFDRMIHWGREVYFSKLFAKRIAELGGPATSYLEVGVGSAQTIVRLQQMTGAKCTGIEKTPRAYELGKAHATACEIVLGDAMAMPFPDASFDVVYSLGLLEHFEPDEQARILREHARCARNAVVLELPPDTPHMRLILWVNSCFFGRTGVWADEELFSARHTREKYPGLPFRFRSDWPALGLGCWIVMKPEDILRHVPLI</sequence>
<dbReference type="InterPro" id="IPR029063">
    <property type="entry name" value="SAM-dependent_MTases_sf"/>
</dbReference>
<name>A0A1F7UKE2_9BACT</name>
<feature type="domain" description="Methyltransferase type 11" evidence="2">
    <location>
        <begin position="47"/>
        <end position="135"/>
    </location>
</feature>
<organism evidence="3 4">
    <name type="scientific">Candidatus Uhrbacteria bacterium RIFCSPHIGHO2_12_FULL_60_25</name>
    <dbReference type="NCBI Taxonomy" id="1802399"/>
    <lineage>
        <taxon>Bacteria</taxon>
        <taxon>Candidatus Uhriibacteriota</taxon>
    </lineage>
</organism>
<dbReference type="EMBL" id="MGEH01000024">
    <property type="protein sequence ID" value="OGL78753.1"/>
    <property type="molecule type" value="Genomic_DNA"/>
</dbReference>
<evidence type="ECO:0000313" key="3">
    <source>
        <dbReference type="EMBL" id="OGL78753.1"/>
    </source>
</evidence>
<dbReference type="PANTHER" id="PTHR44068">
    <property type="entry name" value="ZGC:194242"/>
    <property type="match status" value="1"/>
</dbReference>
<protein>
    <recommendedName>
        <fullName evidence="2">Methyltransferase type 11 domain-containing protein</fullName>
    </recommendedName>
</protein>
<evidence type="ECO:0000259" key="2">
    <source>
        <dbReference type="Pfam" id="PF08241"/>
    </source>
</evidence>
<dbReference type="Proteomes" id="UP000176603">
    <property type="component" value="Unassembled WGS sequence"/>
</dbReference>
<dbReference type="Gene3D" id="3.40.50.150">
    <property type="entry name" value="Vaccinia Virus protein VP39"/>
    <property type="match status" value="1"/>
</dbReference>
<reference evidence="3 4" key="1">
    <citation type="journal article" date="2016" name="Nat. Commun.">
        <title>Thousands of microbial genomes shed light on interconnected biogeochemical processes in an aquifer system.</title>
        <authorList>
            <person name="Anantharaman K."/>
            <person name="Brown C.T."/>
            <person name="Hug L.A."/>
            <person name="Sharon I."/>
            <person name="Castelle C.J."/>
            <person name="Probst A.J."/>
            <person name="Thomas B.C."/>
            <person name="Singh A."/>
            <person name="Wilkins M.J."/>
            <person name="Karaoz U."/>
            <person name="Brodie E.L."/>
            <person name="Williams K.H."/>
            <person name="Hubbard S.S."/>
            <person name="Banfield J.F."/>
        </authorList>
    </citation>
    <scope>NUCLEOTIDE SEQUENCE [LARGE SCALE GENOMIC DNA]</scope>
</reference>
<evidence type="ECO:0000313" key="4">
    <source>
        <dbReference type="Proteomes" id="UP000176603"/>
    </source>
</evidence>
<dbReference type="STRING" id="1802399.A3E39_01160"/>
<dbReference type="GO" id="GO:0008757">
    <property type="term" value="F:S-adenosylmethionine-dependent methyltransferase activity"/>
    <property type="evidence" value="ECO:0007669"/>
    <property type="project" value="InterPro"/>
</dbReference>
<comment type="caution">
    <text evidence="3">The sequence shown here is derived from an EMBL/GenBank/DDBJ whole genome shotgun (WGS) entry which is preliminary data.</text>
</comment>